<accession>A0A0H1RHN4</accession>
<dbReference type="InterPro" id="IPR006016">
    <property type="entry name" value="UspA"/>
</dbReference>
<keyword evidence="5" id="KW-0067">ATP-binding</keyword>
<dbReference type="PRINTS" id="PR01438">
    <property type="entry name" value="UNVRSLSTRESS"/>
</dbReference>
<feature type="domain" description="Protein kinase" evidence="7">
    <location>
        <begin position="14"/>
        <end position="330"/>
    </location>
</feature>
<dbReference type="GO" id="GO:0005524">
    <property type="term" value="F:ATP binding"/>
    <property type="evidence" value="ECO:0007669"/>
    <property type="project" value="UniProtKB-KW"/>
</dbReference>
<name>A0A0H1RHN4_9HYPH</name>
<comment type="similarity">
    <text evidence="1">Belongs to the universal stress protein A family.</text>
</comment>
<keyword evidence="2" id="KW-0808">Transferase</keyword>
<dbReference type="SUPFAM" id="SSF56112">
    <property type="entry name" value="Protein kinase-like (PK-like)"/>
    <property type="match status" value="1"/>
</dbReference>
<dbReference type="PANTHER" id="PTHR43289:SF34">
    <property type="entry name" value="SERINE_THREONINE-PROTEIN KINASE YBDM-RELATED"/>
    <property type="match status" value="1"/>
</dbReference>
<dbReference type="SUPFAM" id="SSF52402">
    <property type="entry name" value="Adenine nucleotide alpha hydrolases-like"/>
    <property type="match status" value="1"/>
</dbReference>
<sequence>MRLRLEPGMEIDGFTLHEHLSTGGMAQIWSVEREGDPTPPAPRAEPEARVSEPKGHGSEKWPRFPAQSKAPLEKGSIGLSPKVESTFGSEALVMKFPMLIDSDDPIPIVCFETEQMIMPRLSGRHVPRFVAAGPLDPQAYIVMERIQGQSLKARLSDVPLPWREVVEIGAKVARALHDLHLQKVIHLDVKPSNIMFRETGEAVLIDFGFARHEQLPDLLAEEFREPFGTTPYMAPEQVLEDRADPRSDLFALGVMLYFFVTGERPFGTPKGGQIRRRLWRDPVPPRAKNPDCPSWLQEIILRCLEVDPNDRYATAAQLALDLENPDQVKLTERAERLERDSGMKTFRRWLKARKARTLEAPNIVGQLSRAPIILVAIDLSPGNADLVEAQRGLIGRILSMEKEARVACVNVLKLSRLAVDVLEDEEGRSLHVQRLVQLKHWGATLDIPKERITYSVLEATDPAAALIDYARHNNVDHIVLGARASSALRRYLGSVSSQVVAEAPCSVTVVRTPRDRRQDEG</sequence>
<protein>
    <submittedName>
        <fullName evidence="8">Serine/threonine protein kinase</fullName>
    </submittedName>
</protein>
<dbReference type="InterPro" id="IPR000719">
    <property type="entry name" value="Prot_kinase_dom"/>
</dbReference>
<evidence type="ECO:0000256" key="5">
    <source>
        <dbReference type="ARBA" id="ARBA00022840"/>
    </source>
</evidence>
<feature type="region of interest" description="Disordered" evidence="6">
    <location>
        <begin position="32"/>
        <end position="77"/>
    </location>
</feature>
<dbReference type="PROSITE" id="PS50011">
    <property type="entry name" value="PROTEIN_KINASE_DOM"/>
    <property type="match status" value="1"/>
</dbReference>
<dbReference type="InterPro" id="IPR014729">
    <property type="entry name" value="Rossmann-like_a/b/a_fold"/>
</dbReference>
<keyword evidence="3" id="KW-0547">Nucleotide-binding</keyword>
<dbReference type="InterPro" id="IPR008271">
    <property type="entry name" value="Ser/Thr_kinase_AS"/>
</dbReference>
<dbReference type="Gene3D" id="3.40.50.620">
    <property type="entry name" value="HUPs"/>
    <property type="match status" value="1"/>
</dbReference>
<dbReference type="Pfam" id="PF00069">
    <property type="entry name" value="Pkinase"/>
    <property type="match status" value="1"/>
</dbReference>
<dbReference type="PANTHER" id="PTHR43289">
    <property type="entry name" value="MITOGEN-ACTIVATED PROTEIN KINASE KINASE KINASE 20-RELATED"/>
    <property type="match status" value="1"/>
</dbReference>
<reference evidence="8 9" key="1">
    <citation type="submission" date="2015-05" db="EMBL/GenBank/DDBJ databases">
        <title>Draft genome sequence of Microvirga vignae strain BR3299, a novel nitrogen fixing bacteria isolated from Brazil semi-aired region.</title>
        <authorList>
            <person name="Zilli J.E."/>
            <person name="Passos S.R."/>
            <person name="Leite J."/>
            <person name="Baldani J.I."/>
            <person name="Xavier G.R."/>
            <person name="Rumjaneck N.G."/>
            <person name="Simoes-Araujo J.L."/>
        </authorList>
    </citation>
    <scope>NUCLEOTIDE SEQUENCE [LARGE SCALE GENOMIC DNA]</scope>
    <source>
        <strain evidence="8 9">BR3299</strain>
    </source>
</reference>
<keyword evidence="9" id="KW-1185">Reference proteome</keyword>
<dbReference type="EMBL" id="LCYG01000042">
    <property type="protein sequence ID" value="KLK92122.1"/>
    <property type="molecule type" value="Genomic_DNA"/>
</dbReference>
<dbReference type="PATRIC" id="fig|1225564.3.peg.4525"/>
<feature type="compositionally biased region" description="Basic and acidic residues" evidence="6">
    <location>
        <begin position="44"/>
        <end position="62"/>
    </location>
</feature>
<proteinExistence type="inferred from homology"/>
<organism evidence="8 9">
    <name type="scientific">Microvirga vignae</name>
    <dbReference type="NCBI Taxonomy" id="1225564"/>
    <lineage>
        <taxon>Bacteria</taxon>
        <taxon>Pseudomonadati</taxon>
        <taxon>Pseudomonadota</taxon>
        <taxon>Alphaproteobacteria</taxon>
        <taxon>Hyphomicrobiales</taxon>
        <taxon>Methylobacteriaceae</taxon>
        <taxon>Microvirga</taxon>
    </lineage>
</organism>
<dbReference type="CDD" id="cd00293">
    <property type="entry name" value="USP-like"/>
    <property type="match status" value="1"/>
</dbReference>
<keyword evidence="8" id="KW-0723">Serine/threonine-protein kinase</keyword>
<evidence type="ECO:0000256" key="6">
    <source>
        <dbReference type="SAM" id="MobiDB-lite"/>
    </source>
</evidence>
<dbReference type="Proteomes" id="UP000035489">
    <property type="component" value="Unassembled WGS sequence"/>
</dbReference>
<dbReference type="RefSeq" id="WP_047190209.1">
    <property type="nucleotide sequence ID" value="NZ_LCYG01000042.1"/>
</dbReference>
<keyword evidence="4 8" id="KW-0418">Kinase</keyword>
<dbReference type="STRING" id="1225564.AA309_17105"/>
<dbReference type="PROSITE" id="PS00108">
    <property type="entry name" value="PROTEIN_KINASE_ST"/>
    <property type="match status" value="1"/>
</dbReference>
<dbReference type="Pfam" id="PF00582">
    <property type="entry name" value="Usp"/>
    <property type="match status" value="1"/>
</dbReference>
<gene>
    <name evidence="8" type="ORF">AA309_17105</name>
</gene>
<evidence type="ECO:0000256" key="3">
    <source>
        <dbReference type="ARBA" id="ARBA00022741"/>
    </source>
</evidence>
<dbReference type="Gene3D" id="1.10.510.10">
    <property type="entry name" value="Transferase(Phosphotransferase) domain 1"/>
    <property type="match status" value="1"/>
</dbReference>
<evidence type="ECO:0000256" key="2">
    <source>
        <dbReference type="ARBA" id="ARBA00022679"/>
    </source>
</evidence>
<dbReference type="AlphaFoldDB" id="A0A0H1RHN4"/>
<dbReference type="SMART" id="SM00220">
    <property type="entry name" value="S_TKc"/>
    <property type="match status" value="1"/>
</dbReference>
<evidence type="ECO:0000256" key="4">
    <source>
        <dbReference type="ARBA" id="ARBA00022777"/>
    </source>
</evidence>
<dbReference type="InterPro" id="IPR011009">
    <property type="entry name" value="Kinase-like_dom_sf"/>
</dbReference>
<evidence type="ECO:0000256" key="1">
    <source>
        <dbReference type="ARBA" id="ARBA00008791"/>
    </source>
</evidence>
<dbReference type="GO" id="GO:0004674">
    <property type="term" value="F:protein serine/threonine kinase activity"/>
    <property type="evidence" value="ECO:0007669"/>
    <property type="project" value="UniProtKB-KW"/>
</dbReference>
<evidence type="ECO:0000313" key="9">
    <source>
        <dbReference type="Proteomes" id="UP000035489"/>
    </source>
</evidence>
<comment type="caution">
    <text evidence="8">The sequence shown here is derived from an EMBL/GenBank/DDBJ whole genome shotgun (WGS) entry which is preliminary data.</text>
</comment>
<dbReference type="CDD" id="cd14014">
    <property type="entry name" value="STKc_PknB_like"/>
    <property type="match status" value="1"/>
</dbReference>
<dbReference type="InterPro" id="IPR006015">
    <property type="entry name" value="Universal_stress_UspA"/>
</dbReference>
<evidence type="ECO:0000313" key="8">
    <source>
        <dbReference type="EMBL" id="KLK92122.1"/>
    </source>
</evidence>
<evidence type="ECO:0000259" key="7">
    <source>
        <dbReference type="PROSITE" id="PS50011"/>
    </source>
</evidence>